<organism evidence="1 2">
    <name type="scientific">Phakopsora pachyrhizi</name>
    <name type="common">Asian soybean rust disease fungus</name>
    <dbReference type="NCBI Taxonomy" id="170000"/>
    <lineage>
        <taxon>Eukaryota</taxon>
        <taxon>Fungi</taxon>
        <taxon>Dikarya</taxon>
        <taxon>Basidiomycota</taxon>
        <taxon>Pucciniomycotina</taxon>
        <taxon>Pucciniomycetes</taxon>
        <taxon>Pucciniales</taxon>
        <taxon>Phakopsoraceae</taxon>
        <taxon>Phakopsora</taxon>
    </lineage>
</organism>
<evidence type="ECO:0000313" key="1">
    <source>
        <dbReference type="EMBL" id="CAH7686808.1"/>
    </source>
</evidence>
<name>A0AAV0BIN7_PHAPC</name>
<comment type="caution">
    <text evidence="1">The sequence shown here is derived from an EMBL/GenBank/DDBJ whole genome shotgun (WGS) entry which is preliminary data.</text>
</comment>
<sequence length="103" mass="11185">SFSLSSFLLFPPLSHPSPWQLLLLLADADSPVLRHPSAQLLIPLRIVCPRLWSCCSGPLLLWRPSPLPPCRSSLLLTTTSSPATSRELRGLLAHSTSSSTNSD</sequence>
<dbReference type="EMBL" id="CALTRL010005817">
    <property type="protein sequence ID" value="CAH7686808.1"/>
    <property type="molecule type" value="Genomic_DNA"/>
</dbReference>
<protein>
    <submittedName>
        <fullName evidence="1">Uncharacterized protein</fullName>
    </submittedName>
</protein>
<dbReference type="AlphaFoldDB" id="A0AAV0BIN7"/>
<proteinExistence type="predicted"/>
<evidence type="ECO:0000313" key="2">
    <source>
        <dbReference type="Proteomes" id="UP001153365"/>
    </source>
</evidence>
<dbReference type="Proteomes" id="UP001153365">
    <property type="component" value="Unassembled WGS sequence"/>
</dbReference>
<accession>A0AAV0BIN7</accession>
<reference evidence="1" key="1">
    <citation type="submission" date="2022-06" db="EMBL/GenBank/DDBJ databases">
        <authorList>
            <consortium name="SYNGENTA / RWTH Aachen University"/>
        </authorList>
    </citation>
    <scope>NUCLEOTIDE SEQUENCE</scope>
</reference>
<gene>
    <name evidence="1" type="ORF">PPACK8108_LOCUS21506</name>
</gene>
<feature type="non-terminal residue" evidence="1">
    <location>
        <position position="1"/>
    </location>
</feature>
<keyword evidence="2" id="KW-1185">Reference proteome</keyword>